<gene>
    <name evidence="3" type="ORF">JBW_03263</name>
</gene>
<dbReference type="RefSeq" id="WP_007958317.1">
    <property type="nucleotide sequence ID" value="NZ_CP010978.1"/>
</dbReference>
<dbReference type="OrthoDB" id="1672837at2"/>
<evidence type="ECO:0000313" key="4">
    <source>
        <dbReference type="Proteomes" id="UP000005361"/>
    </source>
</evidence>
<dbReference type="STRING" id="1192197.JBW_03263"/>
<name>I9NPD6_9FIRM</name>
<protein>
    <submittedName>
        <fullName evidence="3">S-layer domain-containing protein</fullName>
    </submittedName>
</protein>
<organism evidence="3 4">
    <name type="scientific">Pelosinus fermentans JBW45</name>
    <dbReference type="NCBI Taxonomy" id="1192197"/>
    <lineage>
        <taxon>Bacteria</taxon>
        <taxon>Bacillati</taxon>
        <taxon>Bacillota</taxon>
        <taxon>Negativicutes</taxon>
        <taxon>Selenomonadales</taxon>
        <taxon>Sporomusaceae</taxon>
        <taxon>Pelosinus</taxon>
    </lineage>
</organism>
<evidence type="ECO:0000313" key="3">
    <source>
        <dbReference type="EMBL" id="AJQ28604.1"/>
    </source>
</evidence>
<dbReference type="Pfam" id="PF00395">
    <property type="entry name" value="SLH"/>
    <property type="match status" value="1"/>
</dbReference>
<dbReference type="PROSITE" id="PS51272">
    <property type="entry name" value="SLH"/>
    <property type="match status" value="1"/>
</dbReference>
<reference evidence="3 4" key="1">
    <citation type="journal article" date="2015" name="Genome Announc.">
        <title>Complete Genome Sequence of Pelosinus fermentans JBW45, a Member of a Remarkably Competitive Group of Negativicutes in the Firmicutes Phylum.</title>
        <authorList>
            <person name="De Leon K.B."/>
            <person name="Utturkar S.M."/>
            <person name="Camilleri L.B."/>
            <person name="Elias D.A."/>
            <person name="Arkin A.P."/>
            <person name="Fields M.W."/>
            <person name="Brown S.D."/>
            <person name="Wall J.D."/>
        </authorList>
    </citation>
    <scope>NUCLEOTIDE SEQUENCE [LARGE SCALE GENOMIC DNA]</scope>
    <source>
        <strain evidence="3 4">JBW45</strain>
    </source>
</reference>
<accession>I9NPD6</accession>
<proteinExistence type="predicted"/>
<dbReference type="AlphaFoldDB" id="I9NPD6"/>
<dbReference type="InterPro" id="IPR051465">
    <property type="entry name" value="Cell_Envelope_Struct_Comp"/>
</dbReference>
<feature type="signal peptide" evidence="1">
    <location>
        <begin position="1"/>
        <end position="24"/>
    </location>
</feature>
<dbReference type="KEGG" id="pft:JBW_03263"/>
<feature type="chain" id="PRO_5003722938" evidence="1">
    <location>
        <begin position="25"/>
        <end position="477"/>
    </location>
</feature>
<evidence type="ECO:0000259" key="2">
    <source>
        <dbReference type="PROSITE" id="PS51272"/>
    </source>
</evidence>
<dbReference type="EMBL" id="CP010978">
    <property type="protein sequence ID" value="AJQ28604.1"/>
    <property type="molecule type" value="Genomic_DNA"/>
</dbReference>
<dbReference type="PANTHER" id="PTHR43308">
    <property type="entry name" value="OUTER MEMBRANE PROTEIN ALPHA-RELATED"/>
    <property type="match status" value="1"/>
</dbReference>
<evidence type="ECO:0000256" key="1">
    <source>
        <dbReference type="SAM" id="SignalP"/>
    </source>
</evidence>
<keyword evidence="1" id="KW-0732">Signal</keyword>
<feature type="domain" description="SLH" evidence="2">
    <location>
        <begin position="23"/>
        <end position="86"/>
    </location>
</feature>
<dbReference type="PANTHER" id="PTHR43308:SF1">
    <property type="entry name" value="OUTER MEMBRANE PROTEIN ALPHA"/>
    <property type="match status" value="1"/>
</dbReference>
<sequence precursor="true">MKNVLKKAILPTMVAMTITATTCAASFTDVPTDHWAYASINRLAKDGLIDGYPDGYFKGDRSMSRFEMAIIVGKAIDKFDKADEADKKEIDRLSAEFAGELNRMGVRIAKVEAKTNVWAGGETRFRYVANNPQPLGGKKLHGSDSFQFRQRVKLWGTINEKTSWFARLTASGQAGNYSSSTGPDGTTAGFDAFAITAKKQLGFDSIRIGRFPFDSFGAGLMGKAIGVDGIRLDKKIGDVSFIGAVNNVKPLADLGTGTGTSGDAKTLSNAQLGWKVSDKLSWRAGYYWADVPGTATAAGTGTMNVGLNGGFDKSHGWATGFASKIGKYQLFGDYISSQLEGATTGLSSNPKAWAVELTNSTFSPPVFYSGVNLVNPAKKGTNAWMVSYRSVDPGALPDGAGGFDTMAVAYAGPTKPYSIMKGTDNVNVLYLAYQNVVAKNVVASLEYQDFRIKNKGLTTLTSDNLDKTYMMKLEFFY</sequence>
<dbReference type="HOGENOM" id="CLU_036587_1_0_9"/>
<dbReference type="InterPro" id="IPR001119">
    <property type="entry name" value="SLH_dom"/>
</dbReference>
<dbReference type="SUPFAM" id="SSF56935">
    <property type="entry name" value="Porins"/>
    <property type="match status" value="1"/>
</dbReference>
<dbReference type="Proteomes" id="UP000005361">
    <property type="component" value="Chromosome"/>
</dbReference>
<reference evidence="4" key="2">
    <citation type="submission" date="2015-02" db="EMBL/GenBank/DDBJ databases">
        <title>Complete Genome Sequence of Pelosinus fermentans JBW45.</title>
        <authorList>
            <person name="De Leon K.B."/>
            <person name="Utturkar S.M."/>
            <person name="Camilleri L.B."/>
            <person name="Arkin A.P."/>
            <person name="Fields M.W."/>
            <person name="Brown S.D."/>
            <person name="Wall J.D."/>
        </authorList>
    </citation>
    <scope>NUCLEOTIDE SEQUENCE [LARGE SCALE GENOMIC DNA]</scope>
    <source>
        <strain evidence="4">JBW45</strain>
    </source>
</reference>